<organism evidence="1 2">
    <name type="scientific">Racocetra persica</name>
    <dbReference type="NCBI Taxonomy" id="160502"/>
    <lineage>
        <taxon>Eukaryota</taxon>
        <taxon>Fungi</taxon>
        <taxon>Fungi incertae sedis</taxon>
        <taxon>Mucoromycota</taxon>
        <taxon>Glomeromycotina</taxon>
        <taxon>Glomeromycetes</taxon>
        <taxon>Diversisporales</taxon>
        <taxon>Gigasporaceae</taxon>
        <taxon>Racocetra</taxon>
    </lineage>
</organism>
<keyword evidence="2" id="KW-1185">Reference proteome</keyword>
<evidence type="ECO:0000313" key="1">
    <source>
        <dbReference type="EMBL" id="CAG8752405.1"/>
    </source>
</evidence>
<gene>
    <name evidence="1" type="ORF">RPERSI_LOCUS14332</name>
</gene>
<sequence length="147" mass="17689">LSELKAKYVKTVYSYSFLLDKSIDLNRMNSICTRMIMPDIEFKELEFDNNAFEMIMSLKKEIELYYKGDEESYYLSKGYIIDKNLEEAKRLFKEATDYGFAVAKLHYTFIISKNMKDLKKQKEFFKYLKLSANQRNKKAEYYLVKLY</sequence>
<feature type="non-terminal residue" evidence="1">
    <location>
        <position position="1"/>
    </location>
</feature>
<evidence type="ECO:0000313" key="2">
    <source>
        <dbReference type="Proteomes" id="UP000789920"/>
    </source>
</evidence>
<protein>
    <submittedName>
        <fullName evidence="1">14628_t:CDS:1</fullName>
    </submittedName>
</protein>
<dbReference type="EMBL" id="CAJVQC010032909">
    <property type="protein sequence ID" value="CAG8752405.1"/>
    <property type="molecule type" value="Genomic_DNA"/>
</dbReference>
<accession>A0ACA9QI86</accession>
<reference evidence="1" key="1">
    <citation type="submission" date="2021-06" db="EMBL/GenBank/DDBJ databases">
        <authorList>
            <person name="Kallberg Y."/>
            <person name="Tangrot J."/>
            <person name="Rosling A."/>
        </authorList>
    </citation>
    <scope>NUCLEOTIDE SEQUENCE</scope>
    <source>
        <strain evidence="1">MA461A</strain>
    </source>
</reference>
<comment type="caution">
    <text evidence="1">The sequence shown here is derived from an EMBL/GenBank/DDBJ whole genome shotgun (WGS) entry which is preliminary data.</text>
</comment>
<dbReference type="Proteomes" id="UP000789920">
    <property type="component" value="Unassembled WGS sequence"/>
</dbReference>
<proteinExistence type="predicted"/>
<name>A0ACA9QI86_9GLOM</name>